<dbReference type="PANTHER" id="PTHR13964:SF44">
    <property type="entry name" value="ARID DOMAIN-CONTAINING PROTEIN"/>
    <property type="match status" value="1"/>
</dbReference>
<organism evidence="6 7">
    <name type="scientific">Homarus americanus</name>
    <name type="common">American lobster</name>
    <dbReference type="NCBI Taxonomy" id="6706"/>
    <lineage>
        <taxon>Eukaryota</taxon>
        <taxon>Metazoa</taxon>
        <taxon>Ecdysozoa</taxon>
        <taxon>Arthropoda</taxon>
        <taxon>Crustacea</taxon>
        <taxon>Multicrustacea</taxon>
        <taxon>Malacostraca</taxon>
        <taxon>Eumalacostraca</taxon>
        <taxon>Eucarida</taxon>
        <taxon>Decapoda</taxon>
        <taxon>Pleocyemata</taxon>
        <taxon>Astacidea</taxon>
        <taxon>Nephropoidea</taxon>
        <taxon>Nephropidae</taxon>
        <taxon>Homarus</taxon>
    </lineage>
</organism>
<feature type="region of interest" description="Disordered" evidence="4">
    <location>
        <begin position="108"/>
        <end position="129"/>
    </location>
</feature>
<evidence type="ECO:0000313" key="6">
    <source>
        <dbReference type="EMBL" id="KAG7171723.1"/>
    </source>
</evidence>
<reference evidence="6" key="1">
    <citation type="journal article" date="2021" name="Sci. Adv.">
        <title>The American lobster genome reveals insights on longevity, neural, and immune adaptations.</title>
        <authorList>
            <person name="Polinski J.M."/>
            <person name="Zimin A.V."/>
            <person name="Clark K.F."/>
            <person name="Kohn A.B."/>
            <person name="Sadowski N."/>
            <person name="Timp W."/>
            <person name="Ptitsyn A."/>
            <person name="Khanna P."/>
            <person name="Romanova D.Y."/>
            <person name="Williams P."/>
            <person name="Greenwood S.J."/>
            <person name="Moroz L.L."/>
            <person name="Walt D.R."/>
            <person name="Bodnar A.G."/>
        </authorList>
    </citation>
    <scope>NUCLEOTIDE SEQUENCE</scope>
    <source>
        <strain evidence="6">GMGI-L3</strain>
    </source>
</reference>
<dbReference type="SUPFAM" id="SSF46774">
    <property type="entry name" value="ARID-like"/>
    <property type="match status" value="1"/>
</dbReference>
<keyword evidence="3" id="KW-0539">Nucleus</keyword>
<protein>
    <submittedName>
        <fullName evidence="6">AT-rich interactive domain-containing protein 5B-like</fullName>
    </submittedName>
</protein>
<feature type="region of interest" description="Disordered" evidence="4">
    <location>
        <begin position="916"/>
        <end position="956"/>
    </location>
</feature>
<gene>
    <name evidence="6" type="primary">Arid5b-L</name>
    <name evidence="6" type="ORF">Hamer_G024627</name>
</gene>
<feature type="domain" description="ARID" evidence="5">
    <location>
        <begin position="424"/>
        <end position="523"/>
    </location>
</feature>
<dbReference type="GO" id="GO:0006357">
    <property type="term" value="P:regulation of transcription by RNA polymerase II"/>
    <property type="evidence" value="ECO:0007669"/>
    <property type="project" value="TreeGrafter"/>
</dbReference>
<name>A0A8J5TDR3_HOMAM</name>
<feature type="region of interest" description="Disordered" evidence="4">
    <location>
        <begin position="558"/>
        <end position="645"/>
    </location>
</feature>
<feature type="region of interest" description="Disordered" evidence="4">
    <location>
        <begin position="352"/>
        <end position="412"/>
    </location>
</feature>
<dbReference type="AlphaFoldDB" id="A0A8J5TDR3"/>
<feature type="compositionally biased region" description="Pro residues" evidence="4">
    <location>
        <begin position="108"/>
        <end position="124"/>
    </location>
</feature>
<evidence type="ECO:0000256" key="3">
    <source>
        <dbReference type="ARBA" id="ARBA00023242"/>
    </source>
</evidence>
<keyword evidence="2" id="KW-0804">Transcription</keyword>
<dbReference type="Pfam" id="PF01388">
    <property type="entry name" value="ARID"/>
    <property type="match status" value="1"/>
</dbReference>
<proteinExistence type="predicted"/>
<evidence type="ECO:0000256" key="1">
    <source>
        <dbReference type="ARBA" id="ARBA00023015"/>
    </source>
</evidence>
<feature type="compositionally biased region" description="Low complexity" evidence="4">
    <location>
        <begin position="883"/>
        <end position="893"/>
    </location>
</feature>
<sequence>MAMHPHPLPALCPHQVIPHPTALTHQVVPHPTASPTPHPALTSPSGGPTLLRWSLPYCPHPPGGPSPPPPHHQVVPHPPGGPCPYPSPALTHQVVPHPYCPHPPGGPSPLLPSHPPGGPSPHCGPSPTRWSLTPLPSPIRWSLTPTTLTIRWSLAPTTLTHQMVHHPPGDPSSPTRWSLTRYHLPLPSPPPALTIGLTVALRHEVVSLSEKVVLRAEDVIGWMRAAVGVKWDTGLMGVYGPPSQDPANDAHYTPPISGALDINEVLREKKLIGDVVEPNSLHIIVLAFDKYCRMRGLLKRLEGVEEEYMRSRIVVALGGFVVPSRRTRMLFCRDVFDYPELEGHDLLCNHLSPKLQGRPRKKRKKPTDSESESSETSEDIRPRLKGKPGLTAKPNGIRALDRKGGSRAHLSQVKNDFSTPALNRLIEVDFMSKLHKFMKDRSTPITRLPHIGYKQLNVFELFTRVQQQGGYESVGEKKLWKQLYEEMSGTPNSSNPPQNAQSYSSIMKRHYERLLLPYEKFLLQEQKKLWGIGSPKTPKAKSEPGEPSVSILQQHVPSDTKPSLKFGGSCHQLLPPHVPPGHHGGAQEAHGLPSGPHSGGPLGASPPVGTPPQASPAPPTSVSPPTTPPELAVPKVNTKKEGNTIPADLAKRPEITITPIPRSLGSLGAPESSLSGVLDAGLPSMPPGLQGLQLADLMTLGGLKSTLGMSALQDLAKIAERYEKPLQEPAMKRLKTEGARVNGASSREKDNGRPSVIQETPVSKAPLPAVPGLVSADVLRQMNLLDPSAKLLLPAHQSNKTISALAQLLPQTSIFPAPAPAAHQHHITKSPRDPMRPDPPRVFQPPSVYSQSKHMYGKPTTDVKDMSKDNKSSSPEIEILDLSRASGNRNGRSSKTERPEIELLDLSTRRDITVSSISKPGTSKNCNMGRIPPPHVSIRSSDTPPKHSPSKHPGALGAASAAALAAAAAQGIPPGLAGLQLNPAVLLPYLSPILAPGVKPGSGAGGPPLSMFSYMDPATLAAYYSMLPHTLIPTTNSGGSNSGSSAAQHMAAAQLQLGSLGLSGLSGLSPEALASLGMYKNFLPQGNLPAPHFLSGLMSPHNHNPPTSK</sequence>
<dbReference type="InterPro" id="IPR036431">
    <property type="entry name" value="ARID_dom_sf"/>
</dbReference>
<feature type="region of interest" description="Disordered" evidence="4">
    <location>
        <begin position="820"/>
        <end position="904"/>
    </location>
</feature>
<dbReference type="InterPro" id="IPR001606">
    <property type="entry name" value="ARID_dom"/>
</dbReference>
<feature type="compositionally biased region" description="Basic and acidic residues" evidence="4">
    <location>
        <begin position="830"/>
        <end position="839"/>
    </location>
</feature>
<dbReference type="Proteomes" id="UP000747542">
    <property type="component" value="Unassembled WGS sequence"/>
</dbReference>
<feature type="compositionally biased region" description="Basic and acidic residues" evidence="4">
    <location>
        <begin position="861"/>
        <end position="871"/>
    </location>
</feature>
<evidence type="ECO:0000259" key="5">
    <source>
        <dbReference type="PROSITE" id="PS51011"/>
    </source>
</evidence>
<dbReference type="PROSITE" id="PS51011">
    <property type="entry name" value="ARID"/>
    <property type="match status" value="1"/>
</dbReference>
<keyword evidence="1" id="KW-0805">Transcription regulation</keyword>
<dbReference type="SMART" id="SM00501">
    <property type="entry name" value="BRIGHT"/>
    <property type="match status" value="1"/>
</dbReference>
<feature type="compositionally biased region" description="Polar residues" evidence="4">
    <location>
        <begin position="916"/>
        <end position="926"/>
    </location>
</feature>
<evidence type="ECO:0000313" key="7">
    <source>
        <dbReference type="Proteomes" id="UP000747542"/>
    </source>
</evidence>
<feature type="compositionally biased region" description="Basic and acidic residues" evidence="4">
    <location>
        <begin position="894"/>
        <end position="904"/>
    </location>
</feature>
<evidence type="ECO:0000256" key="2">
    <source>
        <dbReference type="ARBA" id="ARBA00023163"/>
    </source>
</evidence>
<dbReference type="EMBL" id="JAHLQT010011800">
    <property type="protein sequence ID" value="KAG7171723.1"/>
    <property type="molecule type" value="Genomic_DNA"/>
</dbReference>
<keyword evidence="7" id="KW-1185">Reference proteome</keyword>
<evidence type="ECO:0000256" key="4">
    <source>
        <dbReference type="SAM" id="MobiDB-lite"/>
    </source>
</evidence>
<dbReference type="Gene3D" id="1.10.150.60">
    <property type="entry name" value="ARID DNA-binding domain"/>
    <property type="match status" value="1"/>
</dbReference>
<feature type="region of interest" description="Disordered" evidence="4">
    <location>
        <begin position="26"/>
        <end position="46"/>
    </location>
</feature>
<feature type="region of interest" description="Disordered" evidence="4">
    <location>
        <begin position="735"/>
        <end position="761"/>
    </location>
</feature>
<dbReference type="SMART" id="SM01014">
    <property type="entry name" value="ARID"/>
    <property type="match status" value="1"/>
</dbReference>
<dbReference type="PANTHER" id="PTHR13964">
    <property type="entry name" value="RBP-RELATED"/>
    <property type="match status" value="1"/>
</dbReference>
<accession>A0A8J5TDR3</accession>
<dbReference type="InterPro" id="IPR051232">
    <property type="entry name" value="ARID/SWI1_ChromRemod"/>
</dbReference>
<dbReference type="GO" id="GO:0000976">
    <property type="term" value="F:transcription cis-regulatory region binding"/>
    <property type="evidence" value="ECO:0007669"/>
    <property type="project" value="TreeGrafter"/>
</dbReference>
<feature type="compositionally biased region" description="Pro residues" evidence="4">
    <location>
        <begin position="608"/>
        <end position="628"/>
    </location>
</feature>
<dbReference type="GO" id="GO:0005634">
    <property type="term" value="C:nucleus"/>
    <property type="evidence" value="ECO:0007669"/>
    <property type="project" value="TreeGrafter"/>
</dbReference>
<comment type="caution">
    <text evidence="6">The sequence shown here is derived from an EMBL/GenBank/DDBJ whole genome shotgun (WGS) entry which is preliminary data.</text>
</comment>